<dbReference type="AlphaFoldDB" id="A0A2K3MF77"/>
<name>A0A2K3MF77_TRIPR</name>
<evidence type="ECO:0000313" key="3">
    <source>
        <dbReference type="Proteomes" id="UP000236291"/>
    </source>
</evidence>
<organism evidence="2 3">
    <name type="scientific">Trifolium pratense</name>
    <name type="common">Red clover</name>
    <dbReference type="NCBI Taxonomy" id="57577"/>
    <lineage>
        <taxon>Eukaryota</taxon>
        <taxon>Viridiplantae</taxon>
        <taxon>Streptophyta</taxon>
        <taxon>Embryophyta</taxon>
        <taxon>Tracheophyta</taxon>
        <taxon>Spermatophyta</taxon>
        <taxon>Magnoliopsida</taxon>
        <taxon>eudicotyledons</taxon>
        <taxon>Gunneridae</taxon>
        <taxon>Pentapetalae</taxon>
        <taxon>rosids</taxon>
        <taxon>fabids</taxon>
        <taxon>Fabales</taxon>
        <taxon>Fabaceae</taxon>
        <taxon>Papilionoideae</taxon>
        <taxon>50 kb inversion clade</taxon>
        <taxon>NPAAA clade</taxon>
        <taxon>Hologalegina</taxon>
        <taxon>IRL clade</taxon>
        <taxon>Trifolieae</taxon>
        <taxon>Trifolium</taxon>
    </lineage>
</organism>
<feature type="region of interest" description="Disordered" evidence="1">
    <location>
        <begin position="1"/>
        <end position="25"/>
    </location>
</feature>
<reference evidence="2 3" key="1">
    <citation type="journal article" date="2014" name="Am. J. Bot.">
        <title>Genome assembly and annotation for red clover (Trifolium pratense; Fabaceae).</title>
        <authorList>
            <person name="Istvanek J."/>
            <person name="Jaros M."/>
            <person name="Krenek A."/>
            <person name="Repkova J."/>
        </authorList>
    </citation>
    <scope>NUCLEOTIDE SEQUENCE [LARGE SCALE GENOMIC DNA]</scope>
    <source>
        <strain evidence="3">cv. Tatra</strain>
        <tissue evidence="2">Young leaves</tissue>
    </source>
</reference>
<protein>
    <submittedName>
        <fullName evidence="2">Uncharacterized protein</fullName>
    </submittedName>
</protein>
<sequence length="55" mass="5742">DSGNPRGQMLRPQSPPQSAYGGIFASIPIPTGIKSLFSEFRTGQSPRGSAPPDAN</sequence>
<reference evidence="2 3" key="2">
    <citation type="journal article" date="2017" name="Front. Plant Sci.">
        <title>Gene Classification and Mining of Molecular Markers Useful in Red Clover (Trifolium pratense) Breeding.</title>
        <authorList>
            <person name="Istvanek J."/>
            <person name="Dluhosova J."/>
            <person name="Dluhos P."/>
            <person name="Patkova L."/>
            <person name="Nedelnik J."/>
            <person name="Repkova J."/>
        </authorList>
    </citation>
    <scope>NUCLEOTIDE SEQUENCE [LARGE SCALE GENOMIC DNA]</scope>
    <source>
        <strain evidence="3">cv. Tatra</strain>
        <tissue evidence="2">Young leaves</tissue>
    </source>
</reference>
<dbReference type="EMBL" id="ASHM01059813">
    <property type="protein sequence ID" value="PNX89448.1"/>
    <property type="molecule type" value="Genomic_DNA"/>
</dbReference>
<evidence type="ECO:0000256" key="1">
    <source>
        <dbReference type="SAM" id="MobiDB-lite"/>
    </source>
</evidence>
<gene>
    <name evidence="2" type="ORF">L195_g045568</name>
</gene>
<feature type="non-terminal residue" evidence="2">
    <location>
        <position position="1"/>
    </location>
</feature>
<comment type="caution">
    <text evidence="2">The sequence shown here is derived from an EMBL/GenBank/DDBJ whole genome shotgun (WGS) entry which is preliminary data.</text>
</comment>
<accession>A0A2K3MF77</accession>
<evidence type="ECO:0000313" key="2">
    <source>
        <dbReference type="EMBL" id="PNX89448.1"/>
    </source>
</evidence>
<proteinExistence type="predicted"/>
<dbReference type="Proteomes" id="UP000236291">
    <property type="component" value="Unassembled WGS sequence"/>
</dbReference>